<sequence length="81" mass="8708">MDRQRSEGDGSDYCTFDKLEDGIPNRQSHDEGRRGMLEEMHETGGSGSSLLACSAVVGIDVGSRGEKPDEHRVGGLEKSGK</sequence>
<feature type="region of interest" description="Disordered" evidence="1">
    <location>
        <begin position="1"/>
        <end position="34"/>
    </location>
</feature>
<comment type="caution">
    <text evidence="2">The sequence shown here is derived from an EMBL/GenBank/DDBJ whole genome shotgun (WGS) entry which is preliminary data.</text>
</comment>
<keyword evidence="3" id="KW-1185">Reference proteome</keyword>
<dbReference type="EMBL" id="JANPWB010000009">
    <property type="protein sequence ID" value="KAJ1150512.1"/>
    <property type="molecule type" value="Genomic_DNA"/>
</dbReference>
<accession>A0AAV7RFV7</accession>
<organism evidence="2 3">
    <name type="scientific">Pleurodeles waltl</name>
    <name type="common">Iberian ribbed newt</name>
    <dbReference type="NCBI Taxonomy" id="8319"/>
    <lineage>
        <taxon>Eukaryota</taxon>
        <taxon>Metazoa</taxon>
        <taxon>Chordata</taxon>
        <taxon>Craniata</taxon>
        <taxon>Vertebrata</taxon>
        <taxon>Euteleostomi</taxon>
        <taxon>Amphibia</taxon>
        <taxon>Batrachia</taxon>
        <taxon>Caudata</taxon>
        <taxon>Salamandroidea</taxon>
        <taxon>Salamandridae</taxon>
        <taxon>Pleurodelinae</taxon>
        <taxon>Pleurodeles</taxon>
    </lineage>
</organism>
<evidence type="ECO:0000256" key="1">
    <source>
        <dbReference type="SAM" id="MobiDB-lite"/>
    </source>
</evidence>
<proteinExistence type="predicted"/>
<gene>
    <name evidence="2" type="ORF">NDU88_003303</name>
</gene>
<name>A0AAV7RFV7_PLEWA</name>
<dbReference type="AlphaFoldDB" id="A0AAV7RFV7"/>
<evidence type="ECO:0000313" key="2">
    <source>
        <dbReference type="EMBL" id="KAJ1150512.1"/>
    </source>
</evidence>
<feature type="compositionally biased region" description="Basic and acidic residues" evidence="1">
    <location>
        <begin position="15"/>
        <end position="34"/>
    </location>
</feature>
<dbReference type="Proteomes" id="UP001066276">
    <property type="component" value="Chromosome 5"/>
</dbReference>
<feature type="compositionally biased region" description="Basic and acidic residues" evidence="1">
    <location>
        <begin position="63"/>
        <end position="81"/>
    </location>
</feature>
<reference evidence="2" key="1">
    <citation type="journal article" date="2022" name="bioRxiv">
        <title>Sequencing and chromosome-scale assembly of the giantPleurodeles waltlgenome.</title>
        <authorList>
            <person name="Brown T."/>
            <person name="Elewa A."/>
            <person name="Iarovenko S."/>
            <person name="Subramanian E."/>
            <person name="Araus A.J."/>
            <person name="Petzold A."/>
            <person name="Susuki M."/>
            <person name="Suzuki K.-i.T."/>
            <person name="Hayashi T."/>
            <person name="Toyoda A."/>
            <person name="Oliveira C."/>
            <person name="Osipova E."/>
            <person name="Leigh N.D."/>
            <person name="Simon A."/>
            <person name="Yun M.H."/>
        </authorList>
    </citation>
    <scope>NUCLEOTIDE SEQUENCE</scope>
    <source>
        <strain evidence="2">20211129_DDA</strain>
        <tissue evidence="2">Liver</tissue>
    </source>
</reference>
<protein>
    <submittedName>
        <fullName evidence="2">Uncharacterized protein</fullName>
    </submittedName>
</protein>
<evidence type="ECO:0000313" key="3">
    <source>
        <dbReference type="Proteomes" id="UP001066276"/>
    </source>
</evidence>
<feature type="region of interest" description="Disordered" evidence="1">
    <location>
        <begin position="62"/>
        <end position="81"/>
    </location>
</feature>